<evidence type="ECO:0000313" key="2">
    <source>
        <dbReference type="EMBL" id="TFK40837.1"/>
    </source>
</evidence>
<dbReference type="STRING" id="68775.A0A5C3M7M0"/>
<sequence>MSFPIFQSQLLGALPVYITYPGILKIFPDLSSSDQRLTIQRLEAFVEQILFDGSTAHLIRLGVVDPINKRELNIVNKEYVLEKCYWQLIHLYRLSTPSRISDAIRPLSLLIELYNSLPQRQPLSREHTVQVALLHLTVALSKVPGEERNALRTFKASFSRMNNLHEDYLPIQWMVYARAHMTMLLRRLNRVQEAEDEEQFIRDWIQIHAELMSPTEYKAAVTDEICGKDSIFNSPDMHEHYDNGNSNSNSNVIENQASAGSTAYPQSLMT</sequence>
<dbReference type="Proteomes" id="UP000308652">
    <property type="component" value="Unassembled WGS sequence"/>
</dbReference>
<dbReference type="EMBL" id="ML213596">
    <property type="protein sequence ID" value="TFK40837.1"/>
    <property type="molecule type" value="Genomic_DNA"/>
</dbReference>
<dbReference type="OrthoDB" id="5395091at2759"/>
<feature type="region of interest" description="Disordered" evidence="1">
    <location>
        <begin position="236"/>
        <end position="270"/>
    </location>
</feature>
<dbReference type="AlphaFoldDB" id="A0A5C3M7M0"/>
<name>A0A5C3M7M0_9AGAR</name>
<organism evidence="2 3">
    <name type="scientific">Crucibulum laeve</name>
    <dbReference type="NCBI Taxonomy" id="68775"/>
    <lineage>
        <taxon>Eukaryota</taxon>
        <taxon>Fungi</taxon>
        <taxon>Dikarya</taxon>
        <taxon>Basidiomycota</taxon>
        <taxon>Agaricomycotina</taxon>
        <taxon>Agaricomycetes</taxon>
        <taxon>Agaricomycetidae</taxon>
        <taxon>Agaricales</taxon>
        <taxon>Agaricineae</taxon>
        <taxon>Nidulariaceae</taxon>
        <taxon>Crucibulum</taxon>
    </lineage>
</organism>
<gene>
    <name evidence="2" type="ORF">BDQ12DRAFT_770940</name>
</gene>
<reference evidence="2 3" key="1">
    <citation type="journal article" date="2019" name="Nat. Ecol. Evol.">
        <title>Megaphylogeny resolves global patterns of mushroom evolution.</title>
        <authorList>
            <person name="Varga T."/>
            <person name="Krizsan K."/>
            <person name="Foldi C."/>
            <person name="Dima B."/>
            <person name="Sanchez-Garcia M."/>
            <person name="Sanchez-Ramirez S."/>
            <person name="Szollosi G.J."/>
            <person name="Szarkandi J.G."/>
            <person name="Papp V."/>
            <person name="Albert L."/>
            <person name="Andreopoulos W."/>
            <person name="Angelini C."/>
            <person name="Antonin V."/>
            <person name="Barry K.W."/>
            <person name="Bougher N.L."/>
            <person name="Buchanan P."/>
            <person name="Buyck B."/>
            <person name="Bense V."/>
            <person name="Catcheside P."/>
            <person name="Chovatia M."/>
            <person name="Cooper J."/>
            <person name="Damon W."/>
            <person name="Desjardin D."/>
            <person name="Finy P."/>
            <person name="Geml J."/>
            <person name="Haridas S."/>
            <person name="Hughes K."/>
            <person name="Justo A."/>
            <person name="Karasinski D."/>
            <person name="Kautmanova I."/>
            <person name="Kiss B."/>
            <person name="Kocsube S."/>
            <person name="Kotiranta H."/>
            <person name="LaButti K.M."/>
            <person name="Lechner B.E."/>
            <person name="Liimatainen K."/>
            <person name="Lipzen A."/>
            <person name="Lukacs Z."/>
            <person name="Mihaltcheva S."/>
            <person name="Morgado L.N."/>
            <person name="Niskanen T."/>
            <person name="Noordeloos M.E."/>
            <person name="Ohm R.A."/>
            <person name="Ortiz-Santana B."/>
            <person name="Ovrebo C."/>
            <person name="Racz N."/>
            <person name="Riley R."/>
            <person name="Savchenko A."/>
            <person name="Shiryaev A."/>
            <person name="Soop K."/>
            <person name="Spirin V."/>
            <person name="Szebenyi C."/>
            <person name="Tomsovsky M."/>
            <person name="Tulloss R.E."/>
            <person name="Uehling J."/>
            <person name="Grigoriev I.V."/>
            <person name="Vagvolgyi C."/>
            <person name="Papp T."/>
            <person name="Martin F.M."/>
            <person name="Miettinen O."/>
            <person name="Hibbett D.S."/>
            <person name="Nagy L.G."/>
        </authorList>
    </citation>
    <scope>NUCLEOTIDE SEQUENCE [LARGE SCALE GENOMIC DNA]</scope>
    <source>
        <strain evidence="2 3">CBS 166.37</strain>
    </source>
</reference>
<protein>
    <recommendedName>
        <fullName evidence="4">Fungal-specific transcription factor domain-containing protein</fullName>
    </recommendedName>
</protein>
<evidence type="ECO:0000256" key="1">
    <source>
        <dbReference type="SAM" id="MobiDB-lite"/>
    </source>
</evidence>
<proteinExistence type="predicted"/>
<evidence type="ECO:0000313" key="3">
    <source>
        <dbReference type="Proteomes" id="UP000308652"/>
    </source>
</evidence>
<feature type="compositionally biased region" description="Polar residues" evidence="1">
    <location>
        <begin position="243"/>
        <end position="270"/>
    </location>
</feature>
<evidence type="ECO:0008006" key="4">
    <source>
        <dbReference type="Google" id="ProtNLM"/>
    </source>
</evidence>
<keyword evidence="3" id="KW-1185">Reference proteome</keyword>
<accession>A0A5C3M7M0</accession>